<dbReference type="RefSeq" id="XP_064855097.1">
    <property type="nucleotide sequence ID" value="XM_064999025.1"/>
</dbReference>
<evidence type="ECO:0000256" key="2">
    <source>
        <dbReference type="ARBA" id="ARBA00038160"/>
    </source>
</evidence>
<feature type="region of interest" description="Disordered" evidence="3">
    <location>
        <begin position="229"/>
        <end position="248"/>
    </location>
</feature>
<dbReference type="CDD" id="cd01285">
    <property type="entry name" value="nucleoside_deaminase"/>
    <property type="match status" value="1"/>
</dbReference>
<organism evidence="5 6">
    <name type="scientific">Saccharomycopsis crataegensis</name>
    <dbReference type="NCBI Taxonomy" id="43959"/>
    <lineage>
        <taxon>Eukaryota</taxon>
        <taxon>Fungi</taxon>
        <taxon>Dikarya</taxon>
        <taxon>Ascomycota</taxon>
        <taxon>Saccharomycotina</taxon>
        <taxon>Saccharomycetes</taxon>
        <taxon>Saccharomycopsidaceae</taxon>
        <taxon>Saccharomycopsis</taxon>
    </lineage>
</organism>
<dbReference type="GO" id="GO:0005634">
    <property type="term" value="C:nucleus"/>
    <property type="evidence" value="ECO:0007669"/>
    <property type="project" value="TreeGrafter"/>
</dbReference>
<dbReference type="PANTHER" id="PTHR11079">
    <property type="entry name" value="CYTOSINE DEAMINASE FAMILY MEMBER"/>
    <property type="match status" value="1"/>
</dbReference>
<feature type="domain" description="CMP/dCMP-type deaminase" evidence="4">
    <location>
        <begin position="164"/>
        <end position="298"/>
    </location>
</feature>
<dbReference type="AlphaFoldDB" id="A0AAV5QU83"/>
<proteinExistence type="inferred from homology"/>
<keyword evidence="1" id="KW-0819">tRNA processing</keyword>
<dbReference type="EMBL" id="BTFZ01000013">
    <property type="protein sequence ID" value="GMM38101.1"/>
    <property type="molecule type" value="Genomic_DNA"/>
</dbReference>
<reference evidence="5 6" key="1">
    <citation type="journal article" date="2023" name="Elife">
        <title>Identification of key yeast species and microbe-microbe interactions impacting larval growth of Drosophila in the wild.</title>
        <authorList>
            <person name="Mure A."/>
            <person name="Sugiura Y."/>
            <person name="Maeda R."/>
            <person name="Honda K."/>
            <person name="Sakurai N."/>
            <person name="Takahashi Y."/>
            <person name="Watada M."/>
            <person name="Katoh T."/>
            <person name="Gotoh A."/>
            <person name="Gotoh Y."/>
            <person name="Taniguchi I."/>
            <person name="Nakamura K."/>
            <person name="Hayashi T."/>
            <person name="Katayama T."/>
            <person name="Uemura T."/>
            <person name="Hattori Y."/>
        </authorList>
    </citation>
    <scope>NUCLEOTIDE SEQUENCE [LARGE SCALE GENOMIC DNA]</scope>
    <source>
        <strain evidence="5 6">SC-9</strain>
    </source>
</reference>
<feature type="compositionally biased region" description="Acidic residues" evidence="3">
    <location>
        <begin position="235"/>
        <end position="248"/>
    </location>
</feature>
<evidence type="ECO:0000259" key="4">
    <source>
        <dbReference type="PROSITE" id="PS51747"/>
    </source>
</evidence>
<protein>
    <submittedName>
        <fullName evidence="5">Tad3 protein</fullName>
    </submittedName>
</protein>
<evidence type="ECO:0000256" key="1">
    <source>
        <dbReference type="ARBA" id="ARBA00022694"/>
    </source>
</evidence>
<dbReference type="GO" id="GO:0008033">
    <property type="term" value="P:tRNA processing"/>
    <property type="evidence" value="ECO:0007669"/>
    <property type="project" value="UniProtKB-KW"/>
</dbReference>
<dbReference type="GO" id="GO:0052717">
    <property type="term" value="F:tRNA-specific adenosine-34 deaminase activity"/>
    <property type="evidence" value="ECO:0007669"/>
    <property type="project" value="TreeGrafter"/>
</dbReference>
<dbReference type="Pfam" id="PF00383">
    <property type="entry name" value="dCMP_cyt_deam_1"/>
    <property type="match status" value="1"/>
</dbReference>
<dbReference type="Gene3D" id="3.40.140.10">
    <property type="entry name" value="Cytidine Deaminase, domain 2"/>
    <property type="match status" value="1"/>
</dbReference>
<comment type="similarity">
    <text evidence="2">Belongs to the cytidine and deoxycytidylate deaminase family. ADAT3 subfamily.</text>
</comment>
<comment type="caution">
    <text evidence="5">The sequence shown here is derived from an EMBL/GenBank/DDBJ whole genome shotgun (WGS) entry which is preliminary data.</text>
</comment>
<dbReference type="PANTHER" id="PTHR11079:SF156">
    <property type="entry name" value="INACTIVE TRNA-SPECIFIC ADENOSINE DEAMINASE-LIKE PROTEIN 3-RELATED"/>
    <property type="match status" value="1"/>
</dbReference>
<sequence length="338" mass="38771">MANKKSLDIDPKTLVINGSFQQILPGRIRTHSDSVELTKAWSVIIPARKSMVFITFLKNHTTTTGMDHLKKLRKSQTNKSQLQGLVAMADEVTKHQVFEMLCADDEVHQELEIHSMDDIVEVSVPKYPPVTQEEAKDNSKQYWPVIWKGDPNIQQLNQEVFDMLEISQNLRDIIEIAKIQKDNGELPIVTRLYDPENKQILATAHDERFKHILHHSVINCVGRVAANEVQRRGEEDDDEEANNDDVDDESSKKYLCVGYDVYTTHEPCSYCCMALVHSRIRRLFYLKPSPKTGAIAPDSAKGYCIHQSRQLNWAFHSFKWCDPELLQTVPVIDDNLFV</sequence>
<dbReference type="SUPFAM" id="SSF53927">
    <property type="entry name" value="Cytidine deaminase-like"/>
    <property type="match status" value="1"/>
</dbReference>
<dbReference type="InterPro" id="IPR002125">
    <property type="entry name" value="CMP_dCMP_dom"/>
</dbReference>
<dbReference type="GO" id="GO:0005737">
    <property type="term" value="C:cytoplasm"/>
    <property type="evidence" value="ECO:0007669"/>
    <property type="project" value="TreeGrafter"/>
</dbReference>
<gene>
    <name evidence="5" type="ORF">DASC09_054260</name>
</gene>
<evidence type="ECO:0000313" key="5">
    <source>
        <dbReference type="EMBL" id="GMM38101.1"/>
    </source>
</evidence>
<dbReference type="InterPro" id="IPR016193">
    <property type="entry name" value="Cytidine_deaminase-like"/>
</dbReference>
<keyword evidence="6" id="KW-1185">Reference proteome</keyword>
<evidence type="ECO:0000256" key="3">
    <source>
        <dbReference type="SAM" id="MobiDB-lite"/>
    </source>
</evidence>
<name>A0AAV5QU83_9ASCO</name>
<dbReference type="Proteomes" id="UP001360560">
    <property type="component" value="Unassembled WGS sequence"/>
</dbReference>
<dbReference type="GeneID" id="90076076"/>
<accession>A0AAV5QU83</accession>
<dbReference type="PROSITE" id="PS51747">
    <property type="entry name" value="CYT_DCMP_DEAMINASES_2"/>
    <property type="match status" value="1"/>
</dbReference>
<evidence type="ECO:0000313" key="6">
    <source>
        <dbReference type="Proteomes" id="UP001360560"/>
    </source>
</evidence>